<protein>
    <recommendedName>
        <fullName evidence="3">Lipoprotein</fullName>
    </recommendedName>
</protein>
<reference evidence="1 2" key="1">
    <citation type="submission" date="2023-05" db="EMBL/GenBank/DDBJ databases">
        <title>Novel species of genus Flectobacillus isolated from stream in China.</title>
        <authorList>
            <person name="Lu H."/>
        </authorList>
    </citation>
    <scope>NUCLEOTIDE SEQUENCE [LARGE SCALE GENOMIC DNA]</scope>
    <source>
        <strain evidence="1 2">KCTC 42575</strain>
    </source>
</reference>
<proteinExistence type="predicted"/>
<evidence type="ECO:0000313" key="2">
    <source>
        <dbReference type="Proteomes" id="UP001236507"/>
    </source>
</evidence>
<name>A0ABT6Y463_9BACT</name>
<accession>A0ABT6Y463</accession>
<sequence length="381" mass="43504">MNSKLYTIFLGVALTACSTGKKALEKGNFDEAVYTAVERLQKSPTNSTSQQVLKEAYPLALNYHQGRVNNWEKSTEPFHWERVISEYDAMNQLGSAIDNCPPCIRVVGDGKKFVEPLQAARNLAASDRYDSGNFHLGNAKGNRQEAKMAFLDFERASQIIPGYKDVSNKMDIAYSYAAVNVVLEQVTVTSKLYQLSNEYFQDKVNEFLRTNPKMNIFVQFYGPQQASDIKLKPHQIVRLQFDEFMVGQTYVNTNTENITSKDSVKVGEATVNGKKVPVYNKVTAKYTKSRKTVTSNGILDMQIIDFQTKQVIHRDKIPGTFVWVNEWANFNGDERALTKDQLNLCKNKELLPPAPQILFTEFTKPIYDQLTRKIRKYYENY</sequence>
<evidence type="ECO:0000313" key="1">
    <source>
        <dbReference type="EMBL" id="MDI9858345.1"/>
    </source>
</evidence>
<dbReference type="EMBL" id="JASHIF010000002">
    <property type="protein sequence ID" value="MDI9858345.1"/>
    <property type="molecule type" value="Genomic_DNA"/>
</dbReference>
<dbReference type="Proteomes" id="UP001236507">
    <property type="component" value="Unassembled WGS sequence"/>
</dbReference>
<dbReference type="PROSITE" id="PS51257">
    <property type="entry name" value="PROKAR_LIPOPROTEIN"/>
    <property type="match status" value="1"/>
</dbReference>
<organism evidence="1 2">
    <name type="scientific">Flectobacillus roseus</name>
    <dbReference type="NCBI Taxonomy" id="502259"/>
    <lineage>
        <taxon>Bacteria</taxon>
        <taxon>Pseudomonadati</taxon>
        <taxon>Bacteroidota</taxon>
        <taxon>Cytophagia</taxon>
        <taxon>Cytophagales</taxon>
        <taxon>Flectobacillaceae</taxon>
        <taxon>Flectobacillus</taxon>
    </lineage>
</organism>
<evidence type="ECO:0008006" key="3">
    <source>
        <dbReference type="Google" id="ProtNLM"/>
    </source>
</evidence>
<gene>
    <name evidence="1" type="ORF">QM524_03875</name>
</gene>
<keyword evidence="2" id="KW-1185">Reference proteome</keyword>
<comment type="caution">
    <text evidence="1">The sequence shown here is derived from an EMBL/GenBank/DDBJ whole genome shotgun (WGS) entry which is preliminary data.</text>
</comment>
<dbReference type="RefSeq" id="WP_283343581.1">
    <property type="nucleotide sequence ID" value="NZ_JASHIF010000002.1"/>
</dbReference>